<reference evidence="1" key="1">
    <citation type="submission" date="2021-06" db="EMBL/GenBank/DDBJ databases">
        <authorList>
            <person name="Kallberg Y."/>
            <person name="Tangrot J."/>
            <person name="Rosling A."/>
        </authorList>
    </citation>
    <scope>NUCLEOTIDE SEQUENCE</scope>
    <source>
        <strain evidence="1">MT106</strain>
    </source>
</reference>
<evidence type="ECO:0000313" key="1">
    <source>
        <dbReference type="EMBL" id="CAG8576022.1"/>
    </source>
</evidence>
<name>A0A9N9G207_9GLOM</name>
<comment type="caution">
    <text evidence="1">The sequence shown here is derived from an EMBL/GenBank/DDBJ whole genome shotgun (WGS) entry which is preliminary data.</text>
</comment>
<protein>
    <submittedName>
        <fullName evidence="1">11511_t:CDS:1</fullName>
    </submittedName>
</protein>
<dbReference type="AlphaFoldDB" id="A0A9N9G207"/>
<sequence length="110" mass="12949">MSHFFEELHKNPSDKLKQQEHWAPDLISVCEKYFEIPKCEFKKTPKQIRRNKNTHKAKAQLEILDSISNSDLRHSINEICQCFETDLNSSEVSDVKLNEEKCEFTVIQIP</sequence>
<evidence type="ECO:0000313" key="2">
    <source>
        <dbReference type="Proteomes" id="UP000789831"/>
    </source>
</evidence>
<gene>
    <name evidence="1" type="ORF">AGERDE_LOCUS7884</name>
</gene>
<organism evidence="1 2">
    <name type="scientific">Ambispora gerdemannii</name>
    <dbReference type="NCBI Taxonomy" id="144530"/>
    <lineage>
        <taxon>Eukaryota</taxon>
        <taxon>Fungi</taxon>
        <taxon>Fungi incertae sedis</taxon>
        <taxon>Mucoromycota</taxon>
        <taxon>Glomeromycotina</taxon>
        <taxon>Glomeromycetes</taxon>
        <taxon>Archaeosporales</taxon>
        <taxon>Ambisporaceae</taxon>
        <taxon>Ambispora</taxon>
    </lineage>
</organism>
<dbReference type="EMBL" id="CAJVPL010001535">
    <property type="protein sequence ID" value="CAG8576022.1"/>
    <property type="molecule type" value="Genomic_DNA"/>
</dbReference>
<keyword evidence="2" id="KW-1185">Reference proteome</keyword>
<proteinExistence type="predicted"/>
<accession>A0A9N9G207</accession>
<dbReference type="Proteomes" id="UP000789831">
    <property type="component" value="Unassembled WGS sequence"/>
</dbReference>